<dbReference type="AlphaFoldDB" id="A0A401G8Q3"/>
<dbReference type="Proteomes" id="UP000287166">
    <property type="component" value="Unassembled WGS sequence"/>
</dbReference>
<evidence type="ECO:0000256" key="1">
    <source>
        <dbReference type="SAM" id="Phobius"/>
    </source>
</evidence>
<evidence type="ECO:0000313" key="3">
    <source>
        <dbReference type="Proteomes" id="UP000287166"/>
    </source>
</evidence>
<organism evidence="2 3">
    <name type="scientific">Sparassis crispa</name>
    <dbReference type="NCBI Taxonomy" id="139825"/>
    <lineage>
        <taxon>Eukaryota</taxon>
        <taxon>Fungi</taxon>
        <taxon>Dikarya</taxon>
        <taxon>Basidiomycota</taxon>
        <taxon>Agaricomycotina</taxon>
        <taxon>Agaricomycetes</taxon>
        <taxon>Polyporales</taxon>
        <taxon>Sparassidaceae</taxon>
        <taxon>Sparassis</taxon>
    </lineage>
</organism>
<dbReference type="InParanoid" id="A0A401G8Q3"/>
<dbReference type="OrthoDB" id="2802163at2759"/>
<sequence>MTVFFGTRLSSIVADAVVLALTWVKTIRYRDPVVNATAIFALAEVLLTDGVVYFS</sequence>
<keyword evidence="3" id="KW-1185">Reference proteome</keyword>
<keyword evidence="1" id="KW-0472">Membrane</keyword>
<proteinExistence type="predicted"/>
<feature type="transmembrane region" description="Helical" evidence="1">
    <location>
        <begin position="36"/>
        <end position="54"/>
    </location>
</feature>
<gene>
    <name evidence="2" type="ORF">SCP_0114260</name>
</gene>
<keyword evidence="1" id="KW-1133">Transmembrane helix</keyword>
<dbReference type="GeneID" id="38775454"/>
<dbReference type="RefSeq" id="XP_027609450.1">
    <property type="nucleotide sequence ID" value="XM_027753649.1"/>
</dbReference>
<protein>
    <submittedName>
        <fullName evidence="2">Uncharacterized protein</fullName>
    </submittedName>
</protein>
<dbReference type="EMBL" id="BFAD01000001">
    <property type="protein sequence ID" value="GBE78537.1"/>
    <property type="molecule type" value="Genomic_DNA"/>
</dbReference>
<keyword evidence="1" id="KW-0812">Transmembrane</keyword>
<comment type="caution">
    <text evidence="2">The sequence shown here is derived from an EMBL/GenBank/DDBJ whole genome shotgun (WGS) entry which is preliminary data.</text>
</comment>
<accession>A0A401G8Q3</accession>
<evidence type="ECO:0000313" key="2">
    <source>
        <dbReference type="EMBL" id="GBE78537.1"/>
    </source>
</evidence>
<name>A0A401G8Q3_9APHY</name>
<reference evidence="2 3" key="1">
    <citation type="journal article" date="2018" name="Sci. Rep.">
        <title>Genome sequence of the cauliflower mushroom Sparassis crispa (Hanabiratake) and its association with beneficial usage.</title>
        <authorList>
            <person name="Kiyama R."/>
            <person name="Furutani Y."/>
            <person name="Kawaguchi K."/>
            <person name="Nakanishi T."/>
        </authorList>
    </citation>
    <scope>NUCLEOTIDE SEQUENCE [LARGE SCALE GENOMIC DNA]</scope>
</reference>